<dbReference type="RefSeq" id="WP_151175669.1">
    <property type="nucleotide sequence ID" value="NZ_CP042906.1"/>
</dbReference>
<dbReference type="SUPFAM" id="SSF52964">
    <property type="entry name" value="TolB, N-terminal domain"/>
    <property type="match status" value="1"/>
</dbReference>
<sequence length="597" mass="66089">MAEERVQRRLAAILAADVVGYSRLMERDEAGTLAALKARRRDVLNPLVSKHQGRIFKTTGDGVLVEFGSAVNAVHCAVDLQQGMAAANADQPEDLHIVLRIGVNLGDVMVEGSDLYGDGINIAARLEAVAEPGGILLSGTAYDQVKNKIKTTFVDIGPQTLKNIAEPVRAYRVTDTPTVAVVAPKIAAGKPSIAVLPFTNMSGDPEQEYFSDGITEDIIIELSRFRDLAVVARNSSYAYRGNTVSIQQVGRELRADFVLEGSVRKMGNRIRINAQLIDAATGRHVWAERYDRSMEDVFAIHDEIIATIVSSLTGQIDSTIVLRARAKPPASWQAYDHVLSGIAALVVERFSRDVYLRAIGNFERATEIDPQYARAFGWIALCYNRMALFFCKGSEEEYTRLRALSRENARRAVALDGNNAEALNLLGWSQIWEGSFAEGERLVERAYSINPNDGVGALRFATALIYVGKPEQAVRLAEAVIQHTRPHPEWFLSDLAEAYFYARRNDESVALFEKVPDVEINENRAAAVCAFAYAGQLDRARLQADRYAAQMRANWIGDPNAGIAEMLEWEFQHFLPRSRPEDIDYVRDGLRKAGMPA</sequence>
<name>A0A5J6MG21_9PROT</name>
<dbReference type="InterPro" id="IPR001054">
    <property type="entry name" value="A/G_cyclase"/>
</dbReference>
<organism evidence="2 3">
    <name type="scientific">Hypericibacter terrae</name>
    <dbReference type="NCBI Taxonomy" id="2602015"/>
    <lineage>
        <taxon>Bacteria</taxon>
        <taxon>Pseudomonadati</taxon>
        <taxon>Pseudomonadota</taxon>
        <taxon>Alphaproteobacteria</taxon>
        <taxon>Rhodospirillales</taxon>
        <taxon>Dongiaceae</taxon>
        <taxon>Hypericibacter</taxon>
    </lineage>
</organism>
<dbReference type="PANTHER" id="PTHR43081:SF19">
    <property type="entry name" value="PH-SENSITIVE ADENYLATE CYCLASE RV1264"/>
    <property type="match status" value="1"/>
</dbReference>
<dbReference type="AlphaFoldDB" id="A0A5J6MG21"/>
<accession>A0A5J6MG21</accession>
<dbReference type="InterPro" id="IPR050697">
    <property type="entry name" value="Adenylyl/Guanylyl_Cyclase_3/4"/>
</dbReference>
<dbReference type="InterPro" id="IPR029787">
    <property type="entry name" value="Nucleotide_cyclase"/>
</dbReference>
<reference evidence="2 3" key="1">
    <citation type="submission" date="2019-08" db="EMBL/GenBank/DDBJ databases">
        <title>Hyperibacter terrae gen. nov., sp. nov. and Hyperibacter viscosus sp. nov., two new members in the family Rhodospirillaceae isolated from the rhizosphere of Hypericum perforatum.</title>
        <authorList>
            <person name="Noviana Z."/>
        </authorList>
    </citation>
    <scope>NUCLEOTIDE SEQUENCE [LARGE SCALE GENOMIC DNA]</scope>
    <source>
        <strain evidence="2 3">R5913</strain>
    </source>
</reference>
<keyword evidence="3" id="KW-1185">Reference proteome</keyword>
<protein>
    <submittedName>
        <fullName evidence="2">Adenylate class-3/4/guanylyl cyclase</fullName>
    </submittedName>
</protein>
<proteinExistence type="predicted"/>
<evidence type="ECO:0000313" key="2">
    <source>
        <dbReference type="EMBL" id="QEX15190.1"/>
    </source>
</evidence>
<dbReference type="EMBL" id="CP042906">
    <property type="protein sequence ID" value="QEX15190.1"/>
    <property type="molecule type" value="Genomic_DNA"/>
</dbReference>
<dbReference type="SUPFAM" id="SSF55073">
    <property type="entry name" value="Nucleotide cyclase"/>
    <property type="match status" value="1"/>
</dbReference>
<dbReference type="PROSITE" id="PS50125">
    <property type="entry name" value="GUANYLATE_CYCLASE_2"/>
    <property type="match status" value="1"/>
</dbReference>
<dbReference type="KEGG" id="htq:FRZ44_04700"/>
<dbReference type="InterPro" id="IPR011990">
    <property type="entry name" value="TPR-like_helical_dom_sf"/>
</dbReference>
<dbReference type="GO" id="GO:0035556">
    <property type="term" value="P:intracellular signal transduction"/>
    <property type="evidence" value="ECO:0007669"/>
    <property type="project" value="InterPro"/>
</dbReference>
<dbReference type="GO" id="GO:0004016">
    <property type="term" value="F:adenylate cyclase activity"/>
    <property type="evidence" value="ECO:0007669"/>
    <property type="project" value="UniProtKB-ARBA"/>
</dbReference>
<evidence type="ECO:0000259" key="1">
    <source>
        <dbReference type="PROSITE" id="PS50125"/>
    </source>
</evidence>
<dbReference type="CDD" id="cd07302">
    <property type="entry name" value="CHD"/>
    <property type="match status" value="1"/>
</dbReference>
<feature type="domain" description="Guanylate cyclase" evidence="1">
    <location>
        <begin position="12"/>
        <end position="127"/>
    </location>
</feature>
<dbReference type="Gene3D" id="3.40.50.10070">
    <property type="entry name" value="TolB, N-terminal domain"/>
    <property type="match status" value="1"/>
</dbReference>
<dbReference type="OrthoDB" id="9807521at2"/>
<dbReference type="Pfam" id="PF00211">
    <property type="entry name" value="Guanylate_cyc"/>
    <property type="match status" value="1"/>
</dbReference>
<dbReference type="Proteomes" id="UP000326202">
    <property type="component" value="Chromosome"/>
</dbReference>
<dbReference type="SUPFAM" id="SSF48452">
    <property type="entry name" value="TPR-like"/>
    <property type="match status" value="1"/>
</dbReference>
<dbReference type="GO" id="GO:0006171">
    <property type="term" value="P:cAMP biosynthetic process"/>
    <property type="evidence" value="ECO:0007669"/>
    <property type="project" value="TreeGrafter"/>
</dbReference>
<dbReference type="PANTHER" id="PTHR43081">
    <property type="entry name" value="ADENYLATE CYCLASE, TERMINAL-DIFFERENTIATION SPECIFIC-RELATED"/>
    <property type="match status" value="1"/>
</dbReference>
<gene>
    <name evidence="2" type="ORF">FRZ44_04700</name>
</gene>
<dbReference type="Gene3D" id="3.30.70.1230">
    <property type="entry name" value="Nucleotide cyclase"/>
    <property type="match status" value="1"/>
</dbReference>
<dbReference type="Gene3D" id="1.25.40.10">
    <property type="entry name" value="Tetratricopeptide repeat domain"/>
    <property type="match status" value="1"/>
</dbReference>
<evidence type="ECO:0000313" key="3">
    <source>
        <dbReference type="Proteomes" id="UP000326202"/>
    </source>
</evidence>